<proteinExistence type="predicted"/>
<organism evidence="1">
    <name type="scientific">Chrysotila carterae</name>
    <name type="common">Marine alga</name>
    <name type="synonym">Syracosphaera carterae</name>
    <dbReference type="NCBI Taxonomy" id="13221"/>
    <lineage>
        <taxon>Eukaryota</taxon>
        <taxon>Haptista</taxon>
        <taxon>Haptophyta</taxon>
        <taxon>Prymnesiophyceae</taxon>
        <taxon>Isochrysidales</taxon>
        <taxon>Isochrysidaceae</taxon>
        <taxon>Chrysotila</taxon>
    </lineage>
</organism>
<evidence type="ECO:0000313" key="1">
    <source>
        <dbReference type="EMBL" id="CAE0756297.1"/>
    </source>
</evidence>
<sequence>MAAWKKDQGLTSESMIEFLADTQSELTEKLGITITHPGPGSVLGAQTKRCKRSALFVDDGVIKVFNVSERPDDPAGDDDPSASCVEAMLAVRLPDRACSPAVLCGYNIPAGARASLNAFAIRVCHCVVRSPEALQPAYTHRSIPCAVLCSGDQSALDKRAACVAHVSRERVRSSLHILFMDNDTRWIQGTQRTLRLVEMSPMGDTCFDGSRVSAGRAQCLRIFCFKEA</sequence>
<protein>
    <submittedName>
        <fullName evidence="1">Uncharacterized protein</fullName>
    </submittedName>
</protein>
<reference evidence="1" key="1">
    <citation type="submission" date="2021-01" db="EMBL/GenBank/DDBJ databases">
        <authorList>
            <person name="Corre E."/>
            <person name="Pelletier E."/>
            <person name="Niang G."/>
            <person name="Scheremetjew M."/>
            <person name="Finn R."/>
            <person name="Kale V."/>
            <person name="Holt S."/>
            <person name="Cochrane G."/>
            <person name="Meng A."/>
            <person name="Brown T."/>
            <person name="Cohen L."/>
        </authorList>
    </citation>
    <scope>NUCLEOTIDE SEQUENCE</scope>
    <source>
        <strain evidence="1">CCMP645</strain>
    </source>
</reference>
<accession>A0A7S4EVP1</accession>
<dbReference type="EMBL" id="HBIZ01014512">
    <property type="protein sequence ID" value="CAE0756297.1"/>
    <property type="molecule type" value="Transcribed_RNA"/>
</dbReference>
<name>A0A7S4EVP1_CHRCT</name>
<dbReference type="AlphaFoldDB" id="A0A7S4EVP1"/>
<dbReference type="Gene3D" id="3.40.30.10">
    <property type="entry name" value="Glutaredoxin"/>
    <property type="match status" value="1"/>
</dbReference>
<gene>
    <name evidence="1" type="ORF">PCAR00345_LOCUS8891</name>
</gene>